<dbReference type="Gene3D" id="1.25.40.10">
    <property type="entry name" value="Tetratricopeptide repeat domain"/>
    <property type="match status" value="3"/>
</dbReference>
<dbReference type="PROSITE" id="PS50293">
    <property type="entry name" value="TPR_REGION"/>
    <property type="match status" value="2"/>
</dbReference>
<feature type="compositionally biased region" description="Basic residues" evidence="2">
    <location>
        <begin position="49"/>
        <end position="61"/>
    </location>
</feature>
<feature type="repeat" description="TPR" evidence="1">
    <location>
        <begin position="307"/>
        <end position="340"/>
    </location>
</feature>
<feature type="repeat" description="TPR" evidence="1">
    <location>
        <begin position="272"/>
        <end position="305"/>
    </location>
</feature>
<dbReference type="EMBL" id="CP048620">
    <property type="protein sequence ID" value="QPJ64231.1"/>
    <property type="molecule type" value="Genomic_DNA"/>
</dbReference>
<keyword evidence="1" id="KW-0802">TPR repeat</keyword>
<reference evidence="4" key="1">
    <citation type="submission" date="2020-02" db="EMBL/GenBank/DDBJ databases">
        <title>Genomic and physiological characterization of two novel Nitrospinaceae genera.</title>
        <authorList>
            <person name="Mueller A.J."/>
            <person name="Jung M.-Y."/>
            <person name="Strachan C.R."/>
            <person name="Herbold C.W."/>
            <person name="Kirkegaard R.H."/>
            <person name="Daims H."/>
        </authorList>
    </citation>
    <scope>NUCLEOTIDE SEQUENCE [LARGE SCALE GENOMIC DNA]</scope>
</reference>
<evidence type="ECO:0000313" key="4">
    <source>
        <dbReference type="Proteomes" id="UP000594464"/>
    </source>
</evidence>
<dbReference type="PROSITE" id="PS50005">
    <property type="entry name" value="TPR"/>
    <property type="match status" value="5"/>
</dbReference>
<gene>
    <name evidence="3" type="ORF">G3M78_01970</name>
</gene>
<sequence length="454" mass="52522">MIKVLSNKLRTLLIRFTAPLLTFFQENFLPRSRAMLERLKARLFQAKKPPARKKKNGQKKKKDGDPKKVERSLSVLKGLEAELRRQLARYPHEGDYYYQLGEVLMDMHRYGEASAMLKEAVRLNTKNKSARFVLAHSYVEIGRDEDAVVLLEEELIKKPNSMAVKKMLARAHSNLSVSFGKLRRQEDAKKHFHEAIKIVPNYGPAHLSMGICYTEMGFYKEALQKFDDALALDKNLWVDSNYYCGKVYVKQGKNRKALKHFKMAISVTCKSAFPYLHLGLLYVKMKKYKDAVEPLETAYKLSPNRVPEAPYNLGWTLVQLKRYEEALEPLRTAMELTPDDENVLKMMARALYESALQCRKDKKYADEVEKLREAVRLQPDDPKIRVALGLAFDNVREGYSAIFHTIIAKQLFIQLKDVKQAGKCVKALSQFLYKYPFKPEDFSKVKAPLIRTRK</sequence>
<dbReference type="AlphaFoldDB" id="A0A7T0G2H3"/>
<feature type="repeat" description="TPR" evidence="1">
    <location>
        <begin position="203"/>
        <end position="236"/>
    </location>
</feature>
<dbReference type="SUPFAM" id="SSF48452">
    <property type="entry name" value="TPR-like"/>
    <property type="match status" value="2"/>
</dbReference>
<evidence type="ECO:0000313" key="3">
    <source>
        <dbReference type="EMBL" id="QPJ64231.1"/>
    </source>
</evidence>
<dbReference type="InterPro" id="IPR011990">
    <property type="entry name" value="TPR-like_helical_dom_sf"/>
</dbReference>
<protein>
    <submittedName>
        <fullName evidence="3">Tetratricopeptide repeat protein</fullName>
    </submittedName>
</protein>
<name>A0A7T0G2H3_9BACT</name>
<dbReference type="Proteomes" id="UP000594464">
    <property type="component" value="Chromosome"/>
</dbReference>
<dbReference type="Pfam" id="PF14559">
    <property type="entry name" value="TPR_19"/>
    <property type="match status" value="2"/>
</dbReference>
<dbReference type="PANTHER" id="PTHR12558:SF13">
    <property type="entry name" value="CELL DIVISION CYCLE PROTEIN 27 HOMOLOG"/>
    <property type="match status" value="1"/>
</dbReference>
<dbReference type="InterPro" id="IPR019734">
    <property type="entry name" value="TPR_rpt"/>
</dbReference>
<proteinExistence type="predicted"/>
<dbReference type="KEGG" id="nva:G3M78_01970"/>
<feature type="repeat" description="TPR" evidence="1">
    <location>
        <begin position="169"/>
        <end position="202"/>
    </location>
</feature>
<evidence type="ECO:0000256" key="2">
    <source>
        <dbReference type="SAM" id="MobiDB-lite"/>
    </source>
</evidence>
<evidence type="ECO:0000256" key="1">
    <source>
        <dbReference type="PROSITE-ProRule" id="PRU00339"/>
    </source>
</evidence>
<feature type="repeat" description="TPR" evidence="1">
    <location>
        <begin position="94"/>
        <end position="127"/>
    </location>
</feature>
<dbReference type="PANTHER" id="PTHR12558">
    <property type="entry name" value="CELL DIVISION CYCLE 16,23,27"/>
    <property type="match status" value="1"/>
</dbReference>
<dbReference type="SMART" id="SM00028">
    <property type="entry name" value="TPR"/>
    <property type="match status" value="7"/>
</dbReference>
<accession>A0A7T0G2H3</accession>
<organism evidence="3 4">
    <name type="scientific">Candidatus Nitrohelix vancouverensis</name>
    <dbReference type="NCBI Taxonomy" id="2705534"/>
    <lineage>
        <taxon>Bacteria</taxon>
        <taxon>Pseudomonadati</taxon>
        <taxon>Nitrospinota/Tectimicrobiota group</taxon>
        <taxon>Nitrospinota</taxon>
        <taxon>Nitrospinia</taxon>
        <taxon>Nitrospinales</taxon>
        <taxon>Nitrospinaceae</taxon>
        <taxon>Candidatus Nitrohelix</taxon>
    </lineage>
</organism>
<feature type="region of interest" description="Disordered" evidence="2">
    <location>
        <begin position="47"/>
        <end position="69"/>
    </location>
</feature>